<keyword evidence="3" id="KW-0349">Heme</keyword>
<evidence type="ECO:0008006" key="7">
    <source>
        <dbReference type="Google" id="ProtNLM"/>
    </source>
</evidence>
<dbReference type="PANTHER" id="PTHR24286">
    <property type="entry name" value="CYTOCHROME P450 26"/>
    <property type="match status" value="1"/>
</dbReference>
<dbReference type="OrthoDB" id="1470350at2759"/>
<sequence length="475" mass="52488">MDNDRRPPPYRPGRSGKPLSSLSQSLSFHASPQSFLGTDDAQNVPNFVRAKILNRDVTVISSYRHCREILEATEGDSTLELLAAQDGSPVSPNAFTAGPAYRELMADFFPAPNLLLLDAPDHSPIREKWNAHMADVSERIPLLVRDCVKQHMEGWNAGSTIDLYEYMKDLSWEILLAIFLGLTPGDDSKYSTFVSLQEDLLRGQFSLFPVSVRVPFWRSARSRGLSARAKLQTFLRDEVATPTRGCPFSQEGEALSDTDRAANALLFTSSIAVKSLASLLTASLLNLYLYPHCEPSLAAQIRSQGPDQGGALLRSILRETERLSPPVVGIMRQVEQDIRLGATNLSDPSESFVVPAGWDVWLYFVGAARDESVYPQANRMMPERFLPPAQPEPGFAFGAGEKKCLGEGTVRAVVEIVASVMLDEGWELAGAIDPPGVRGWLGWTDKVSLEQMAKDLKQLPAQRPREPLRLQLRRG</sequence>
<dbReference type="Pfam" id="PF00067">
    <property type="entry name" value="p450"/>
    <property type="match status" value="1"/>
</dbReference>
<dbReference type="InterPro" id="IPR017972">
    <property type="entry name" value="Cyt_P450_CS"/>
</dbReference>
<dbReference type="InterPro" id="IPR001128">
    <property type="entry name" value="Cyt_P450"/>
</dbReference>
<dbReference type="Gene3D" id="1.10.630.10">
    <property type="entry name" value="Cytochrome P450"/>
    <property type="match status" value="1"/>
</dbReference>
<evidence type="ECO:0000256" key="4">
    <source>
        <dbReference type="SAM" id="MobiDB-lite"/>
    </source>
</evidence>
<comment type="similarity">
    <text evidence="3">Belongs to the cytochrome P450 family.</text>
</comment>
<reference evidence="5 6" key="1">
    <citation type="submission" date="2017-05" db="EMBL/GenBank/DDBJ databases">
        <title>Draft genome sequence of Elsinoe australis.</title>
        <authorList>
            <person name="Cheng Q."/>
        </authorList>
    </citation>
    <scope>NUCLEOTIDE SEQUENCE [LARGE SCALE GENOMIC DNA]</scope>
    <source>
        <strain evidence="5 6">NL1</strain>
    </source>
</reference>
<name>A0A2P8AJW3_9PEZI</name>
<dbReference type="GO" id="GO:0004497">
    <property type="term" value="F:monooxygenase activity"/>
    <property type="evidence" value="ECO:0007669"/>
    <property type="project" value="UniProtKB-KW"/>
</dbReference>
<accession>A0A2P8AJW3</accession>
<dbReference type="SUPFAM" id="SSF48264">
    <property type="entry name" value="Cytochrome P450"/>
    <property type="match status" value="1"/>
</dbReference>
<dbReference type="CDD" id="cd00302">
    <property type="entry name" value="cytochrome_P450"/>
    <property type="match status" value="1"/>
</dbReference>
<dbReference type="AlphaFoldDB" id="A0A2P8AJW3"/>
<comment type="caution">
    <text evidence="5">The sequence shown here is derived from an EMBL/GenBank/DDBJ whole genome shotgun (WGS) entry which is preliminary data.</text>
</comment>
<dbReference type="Proteomes" id="UP000243723">
    <property type="component" value="Unassembled WGS sequence"/>
</dbReference>
<evidence type="ECO:0000313" key="5">
    <source>
        <dbReference type="EMBL" id="PSK60729.1"/>
    </source>
</evidence>
<keyword evidence="6" id="KW-1185">Reference proteome</keyword>
<dbReference type="STRING" id="40998.A0A2P8AJW3"/>
<dbReference type="EMBL" id="NHZQ01000003">
    <property type="protein sequence ID" value="PSK60729.1"/>
    <property type="molecule type" value="Genomic_DNA"/>
</dbReference>
<proteinExistence type="inferred from homology"/>
<keyword evidence="3" id="KW-0560">Oxidoreductase</keyword>
<organism evidence="5 6">
    <name type="scientific">Elsinoe australis</name>
    <dbReference type="NCBI Taxonomy" id="40998"/>
    <lineage>
        <taxon>Eukaryota</taxon>
        <taxon>Fungi</taxon>
        <taxon>Dikarya</taxon>
        <taxon>Ascomycota</taxon>
        <taxon>Pezizomycotina</taxon>
        <taxon>Dothideomycetes</taxon>
        <taxon>Dothideomycetidae</taxon>
        <taxon>Myriangiales</taxon>
        <taxon>Elsinoaceae</taxon>
        <taxon>Elsinoe</taxon>
    </lineage>
</organism>
<evidence type="ECO:0000256" key="2">
    <source>
        <dbReference type="ARBA" id="ARBA00023004"/>
    </source>
</evidence>
<evidence type="ECO:0000313" key="6">
    <source>
        <dbReference type="Proteomes" id="UP000243723"/>
    </source>
</evidence>
<dbReference type="GO" id="GO:0020037">
    <property type="term" value="F:heme binding"/>
    <property type="evidence" value="ECO:0007669"/>
    <property type="project" value="InterPro"/>
</dbReference>
<keyword evidence="3" id="KW-0503">Monooxygenase</keyword>
<protein>
    <recommendedName>
        <fullName evidence="7">Cytochrome P450</fullName>
    </recommendedName>
</protein>
<keyword evidence="2 3" id="KW-0408">Iron</keyword>
<dbReference type="PANTHER" id="PTHR24286:SF252">
    <property type="entry name" value="CYTOCHROME P450 26B1"/>
    <property type="match status" value="1"/>
</dbReference>
<dbReference type="PROSITE" id="PS00086">
    <property type="entry name" value="CYTOCHROME_P450"/>
    <property type="match status" value="1"/>
</dbReference>
<dbReference type="GO" id="GO:0016125">
    <property type="term" value="P:sterol metabolic process"/>
    <property type="evidence" value="ECO:0007669"/>
    <property type="project" value="TreeGrafter"/>
</dbReference>
<keyword evidence="1 3" id="KW-0479">Metal-binding</keyword>
<gene>
    <name evidence="5" type="ORF">B9Z65_879</name>
</gene>
<dbReference type="InterPro" id="IPR036396">
    <property type="entry name" value="Cyt_P450_sf"/>
</dbReference>
<feature type="region of interest" description="Disordered" evidence="4">
    <location>
        <begin position="1"/>
        <end position="23"/>
    </location>
</feature>
<dbReference type="GO" id="GO:0016705">
    <property type="term" value="F:oxidoreductase activity, acting on paired donors, with incorporation or reduction of molecular oxygen"/>
    <property type="evidence" value="ECO:0007669"/>
    <property type="project" value="InterPro"/>
</dbReference>
<evidence type="ECO:0000256" key="1">
    <source>
        <dbReference type="ARBA" id="ARBA00022723"/>
    </source>
</evidence>
<evidence type="ECO:0000256" key="3">
    <source>
        <dbReference type="RuleBase" id="RU000461"/>
    </source>
</evidence>
<dbReference type="GO" id="GO:0005506">
    <property type="term" value="F:iron ion binding"/>
    <property type="evidence" value="ECO:0007669"/>
    <property type="project" value="InterPro"/>
</dbReference>